<dbReference type="EMBL" id="NUSQ01000053">
    <property type="protein sequence ID" value="PHD70368.1"/>
    <property type="molecule type" value="Genomic_DNA"/>
</dbReference>
<dbReference type="InterPro" id="IPR016977">
    <property type="entry name" value="ComGF"/>
</dbReference>
<comment type="caution">
    <text evidence="3">The sequence shown here is derived from an EMBL/GenBank/DDBJ whole genome shotgun (WGS) entry which is preliminary data.</text>
</comment>
<dbReference type="NCBIfam" id="TIGR02532">
    <property type="entry name" value="IV_pilin_GFxxxE"/>
    <property type="match status" value="1"/>
</dbReference>
<dbReference type="GO" id="GO:0030420">
    <property type="term" value="P:establishment of competence for transformation"/>
    <property type="evidence" value="ECO:0007669"/>
    <property type="project" value="UniProtKB-KW"/>
</dbReference>
<dbReference type="NCBIfam" id="NF041002">
    <property type="entry name" value="pilin_ComGF"/>
    <property type="match status" value="1"/>
</dbReference>
<name>A0A2B5Y5M0_9BACI</name>
<dbReference type="GO" id="GO:0009986">
    <property type="term" value="C:cell surface"/>
    <property type="evidence" value="ECO:0007669"/>
    <property type="project" value="UniProtKB-SubCell"/>
</dbReference>
<evidence type="ECO:0000256" key="2">
    <source>
        <dbReference type="ARBA" id="ARBA00023287"/>
    </source>
</evidence>
<proteinExistence type="predicted"/>
<evidence type="ECO:0000256" key="1">
    <source>
        <dbReference type="ARBA" id="ARBA00004241"/>
    </source>
</evidence>
<evidence type="ECO:0000313" key="3">
    <source>
        <dbReference type="EMBL" id="PHD70368.1"/>
    </source>
</evidence>
<evidence type="ECO:0000313" key="4">
    <source>
        <dbReference type="Proteomes" id="UP000225997"/>
    </source>
</evidence>
<dbReference type="AlphaFoldDB" id="A0A2B5Y5M0"/>
<sequence>MERCEGKNDGTMFLCGGKNKLEVGFTLIEMIVCLFLVSLFFLLLPSLHFIGMENKHSKGLNEWEWDVFLGQVQLEFREVSFGEHIMALENKGSILRFRLRNGDEVIYEKVNNHLIRKVNMRGREVILQKVGNVSYKLTPHVLFINMKDTSGKIHEGVVVRYSEMEIKE</sequence>
<comment type="subcellular location">
    <subcellularLocation>
        <location evidence="1">Cell surface</location>
    </subcellularLocation>
</comment>
<keyword evidence="2" id="KW-0178">Competence</keyword>
<protein>
    <submittedName>
        <fullName evidence="3">Competence protein ComG</fullName>
    </submittedName>
</protein>
<reference evidence="3 4" key="1">
    <citation type="submission" date="2017-09" db="EMBL/GenBank/DDBJ databases">
        <title>Large-scale bioinformatics analysis of Bacillus genomes uncovers conserved roles of natural products in bacterial physiology.</title>
        <authorList>
            <consortium name="Agbiome Team Llc"/>
            <person name="Bleich R.M."/>
            <person name="Grubbs K.J."/>
            <person name="Santa Maria K.C."/>
            <person name="Allen S.E."/>
            <person name="Farag S."/>
            <person name="Shank E.A."/>
            <person name="Bowers A."/>
        </authorList>
    </citation>
    <scope>NUCLEOTIDE SEQUENCE [LARGE SCALE GENOMIC DNA]</scope>
    <source>
        <strain evidence="3 4">AFS044250</strain>
    </source>
</reference>
<organism evidence="3 4">
    <name type="scientific">Bacillus toyonensis</name>
    <dbReference type="NCBI Taxonomy" id="155322"/>
    <lineage>
        <taxon>Bacteria</taxon>
        <taxon>Bacillati</taxon>
        <taxon>Bacillota</taxon>
        <taxon>Bacilli</taxon>
        <taxon>Bacillales</taxon>
        <taxon>Bacillaceae</taxon>
        <taxon>Bacillus</taxon>
        <taxon>Bacillus cereus group</taxon>
    </lineage>
</organism>
<accession>A0A2B5Y5M0</accession>
<dbReference type="Pfam" id="PF15980">
    <property type="entry name" value="ComGF"/>
    <property type="match status" value="1"/>
</dbReference>
<dbReference type="InterPro" id="IPR012902">
    <property type="entry name" value="N_methyl_site"/>
</dbReference>
<gene>
    <name evidence="3" type="ORF">COF40_12860</name>
</gene>
<dbReference type="Proteomes" id="UP000225997">
    <property type="component" value="Unassembled WGS sequence"/>
</dbReference>